<dbReference type="GO" id="GO:0016020">
    <property type="term" value="C:membrane"/>
    <property type="evidence" value="ECO:0007669"/>
    <property type="project" value="TreeGrafter"/>
</dbReference>
<reference evidence="2 11" key="2">
    <citation type="journal article" date="2008" name="J. Gen. Virol.">
        <title>Genomic sequence analysis of a fast-killing isolate of Spodoptera frugiperda multiple nucleopolyhedrovirus.</title>
        <authorList>
            <person name="Harrison R.L."/>
            <person name="Puttler B."/>
            <person name="Popham H.J."/>
        </authorList>
    </citation>
    <scope>NUCLEOTIDE SEQUENCE [LARGE SCALE GENOMIC DNA]</scope>
    <source>
        <strain evidence="2">3AP2</strain>
    </source>
</reference>
<reference evidence="9" key="9">
    <citation type="journal article" date="2021" name="Infect. Genet. Evol.">
        <title>Genomic diversity in a population of Spodoptera frugiperda nucleopolyhedrovirus.</title>
        <authorList>
            <person name="Masson T."/>
            <person name="Fabre M.L."/>
            <person name="Pidre M.L."/>
            <person name="Niz J.M."/>
            <person name="Berretta M.F."/>
            <person name="Romanowski V."/>
            <person name="Ferrelli M.L."/>
        </authorList>
    </citation>
    <scope>NUCLEOTIDE SEQUENCE</scope>
    <source>
        <strain evidence="9">ARG-M</strain>
    </source>
</reference>
<reference evidence="4" key="5">
    <citation type="journal article" date="2011" name="J. Invertebr. Pathol.">
        <title>Sequence comparison between three geographically distinct Spodoptera frugiperda multiple nucleopolyhedrovirus isolates: Detecting positively selected genes.</title>
        <authorList>
            <person name="Simon O."/>
            <person name="Palma L."/>
            <person name="Beperet I."/>
            <person name="Munoz D."/>
            <person name="Lopez-Ferber M."/>
            <person name="Caballero P."/>
            <person name="Williams T."/>
        </authorList>
    </citation>
    <scope>NUCLEOTIDE SEQUENCE</scope>
    <source>
        <strain evidence="4">Nicaraguan</strain>
    </source>
</reference>
<evidence type="ECO:0000313" key="4">
    <source>
        <dbReference type="EMBL" id="ADV91269.1"/>
    </source>
</evidence>
<evidence type="ECO:0000313" key="7">
    <source>
        <dbReference type="EMBL" id="QED40096.1"/>
    </source>
</evidence>
<evidence type="ECO:0000313" key="10">
    <source>
        <dbReference type="EMBL" id="QWS70859.1"/>
    </source>
</evidence>
<dbReference type="EMBL" id="MK503925">
    <property type="protein sequence ID" value="QED40238.1"/>
    <property type="molecule type" value="Genomic_DNA"/>
</dbReference>
<dbReference type="EMBL" id="EF035042">
    <property type="protein sequence ID" value="ABM45748.1"/>
    <property type="molecule type" value="Genomic_DNA"/>
</dbReference>
<proteinExistence type="predicted"/>
<reference evidence="10" key="10">
    <citation type="submission" date="2021-05" db="EMBL/GenBank/DDBJ databases">
        <title>Genome sequence of the Spodoptera frugiperda multiple nucleopolyhedrovirus (SfMNPV) isolated from the fall armyworm, Spodoptera frugiperda, in Nigeria, Africa.</title>
        <authorList>
            <person name="Wennmann J.T."/>
            <person name="Tepa-Yotto G.T."/>
            <person name="Jehle J.A."/>
            <person name="Goergen G."/>
        </authorList>
    </citation>
    <scope>NUCLEOTIDE SEQUENCE</scope>
    <source>
        <strain evidence="10">KA1</strain>
    </source>
</reference>
<dbReference type="EMBL" id="EU258200">
    <property type="protein sequence ID" value="ACA02595.1"/>
    <property type="molecule type" value="Genomic_DNA"/>
</dbReference>
<reference evidence="5" key="6">
    <citation type="submission" date="2013-11" db="EMBL/GenBank/DDBJ databases">
        <authorList>
            <person name="Hoang H.T."/>
            <person name="Killian M.L."/>
            <person name="Madson D.M."/>
            <person name="Arruda P.H.E."/>
            <person name="Sun D."/>
            <person name="Schwartz K.J."/>
            <person name="Yoon K."/>
        </authorList>
    </citation>
    <scope>NUCLEOTIDE SEQUENCE</scope>
    <source>
        <strain evidence="5">Colombian</strain>
    </source>
</reference>
<evidence type="ECO:0000313" key="5">
    <source>
        <dbReference type="EMBL" id="AIW01449.1"/>
    </source>
</evidence>
<accession>A1YJ28</accession>
<dbReference type="EMBL" id="MK503924">
    <property type="protein sequence ID" value="QED40096.1"/>
    <property type="molecule type" value="Genomic_DNA"/>
</dbReference>
<reference evidence="2" key="4">
    <citation type="submission" date="2009-09" db="EMBL/GenBank/DDBJ databases">
        <authorList>
            <person name="Harrison R.L."/>
            <person name="Puttler B."/>
            <person name="Popham H.J."/>
        </authorList>
    </citation>
    <scope>NUCLEOTIDE SEQUENCE</scope>
    <source>
        <strain evidence="2">3AP2</strain>
    </source>
</reference>
<evidence type="ECO:0000313" key="9">
    <source>
        <dbReference type="EMBL" id="QRN46150.1"/>
    </source>
</evidence>
<feature type="transmembrane region" description="Helical" evidence="1">
    <location>
        <begin position="38"/>
        <end position="57"/>
    </location>
</feature>
<evidence type="ECO:0000313" key="11">
    <source>
        <dbReference type="Proteomes" id="UP000204663"/>
    </source>
</evidence>
<dbReference type="KEGG" id="vg:5176083"/>
<dbReference type="EMBL" id="MZ292981">
    <property type="protein sequence ID" value="QWS70859.1"/>
    <property type="molecule type" value="Genomic_DNA"/>
</dbReference>
<evidence type="ECO:0000313" key="6">
    <source>
        <dbReference type="EMBL" id="QED39951.1"/>
    </source>
</evidence>
<evidence type="ECO:0000313" key="3">
    <source>
        <dbReference type="EMBL" id="ACA02595.1"/>
    </source>
</evidence>
<dbReference type="RefSeq" id="YP_001036330.1">
    <property type="nucleotide sequence ID" value="NC_009011.2"/>
</dbReference>
<dbReference type="EMBL" id="MK503923">
    <property type="protein sequence ID" value="QED39951.1"/>
    <property type="molecule type" value="Genomic_DNA"/>
</dbReference>
<reference evidence="3" key="3">
    <citation type="journal article" date="2008" name="J. Gen. Virol.">
        <title>Analysis of the genome of Spodoptera frugiperda nucleopolyhedrovirus (SfMNPV-19) and of the high genomic heterogeneity in group II nucleopolyhedroviruses.</title>
        <authorList>
            <person name="Wolff J.L."/>
            <person name="Valicente F.H."/>
            <person name="Martins R."/>
            <person name="Oliveira J.V."/>
            <person name="Zanotto P.M."/>
        </authorList>
    </citation>
    <scope>NUCLEOTIDE SEQUENCE</scope>
    <source>
        <strain evidence="3">19</strain>
    </source>
</reference>
<organismHost>
    <name type="scientific">Lepidoptera</name>
    <name type="common">moths &amp; butterflies</name>
    <dbReference type="NCBI Taxonomy" id="7088"/>
</organismHost>
<dbReference type="EMBL" id="KF891883">
    <property type="protein sequence ID" value="AIW01449.1"/>
    <property type="molecule type" value="Genomic_DNA"/>
</dbReference>
<dbReference type="EMBL" id="HM595733">
    <property type="protein sequence ID" value="ADV91269.1"/>
    <property type="molecule type" value="Genomic_DNA"/>
</dbReference>
<keyword evidence="1" id="KW-0472">Membrane</keyword>
<evidence type="ECO:0000313" key="2">
    <source>
        <dbReference type="EMBL" id="ABM45748.1"/>
    </source>
</evidence>
<dbReference type="OrthoDB" id="13338at10239"/>
<evidence type="ECO:0000313" key="8">
    <source>
        <dbReference type="EMBL" id="QED40238.1"/>
    </source>
</evidence>
<protein>
    <submittedName>
        <fullName evidence="9">Sf38</fullName>
    </submittedName>
</protein>
<keyword evidence="1" id="KW-1133">Transmembrane helix</keyword>
<organism evidence="2 11">
    <name type="scientific">Spodoptera frugiperda nuclear polyhedrosis virus</name>
    <name type="common">SfNPV</name>
    <dbReference type="NCBI Taxonomy" id="10455"/>
    <lineage>
        <taxon>Viruses</taxon>
        <taxon>Viruses incertae sedis</taxon>
        <taxon>Naldaviricetes</taxon>
        <taxon>Lefavirales</taxon>
        <taxon>Baculoviridae</taxon>
        <taxon>Alphabaculovirus</taxon>
        <taxon>Alphabaculovirus spofrugiperdae</taxon>
    </lineage>
</organism>
<reference evidence="3" key="1">
    <citation type="submission" date="2007-10" db="EMBL/GenBank/DDBJ databases">
        <authorList>
            <person name="Wolff J.L.C."/>
            <person name="Valicente F.H."/>
            <person name="Oliveira J.V.C."/>
            <person name="Zanotto P.M.A."/>
        </authorList>
    </citation>
    <scope>NUCLEOTIDE SEQUENCE</scope>
    <source>
        <strain evidence="3">19</strain>
    </source>
</reference>
<feature type="transmembrane region" description="Helical" evidence="1">
    <location>
        <begin position="210"/>
        <end position="231"/>
    </location>
</feature>
<dbReference type="EMBL" id="MW162628">
    <property type="protein sequence ID" value="QRN46150.1"/>
    <property type="molecule type" value="Genomic_DNA"/>
</dbReference>
<keyword evidence="11" id="KW-1185">Reference proteome</keyword>
<sequence>MERFELISDQLSWNKCFADKFAACYYIDPRRASMKTMALFRLASFFIAAALIVAAIYEASNRNDFMLYYTHWSLLALMIMCFSGSLTSIFIMQQTYGNIIYIPKHAVVFRTLYNIACTANIVSTIGYFVITFTYPNATKKVINHVIHSANTLLVLMEVIVNAVPMRLFHVYQPLLYTLAYATFAYLYHHYTGRAIYKCLEWEDQRELTKLTIGFIILMFVVYMFLYVISFIKNKMLKL</sequence>
<reference evidence="6" key="8">
    <citation type="submission" date="2019-02" db="EMBL/GenBank/DDBJ databases">
        <title>Genetic diversity of Spodoptera frugiperda multiple nucleopolyhedovirus and pathogenicity against corn- and rice-strain S. frugiperda larvae.</title>
        <authorList>
            <person name="Harrison R.L."/>
            <person name="Rowley D.L."/>
            <person name="Popham H.J."/>
        </authorList>
    </citation>
    <scope>NUCLEOTIDE SEQUENCE</scope>
    <source>
        <strain evidence="8">IIBBL BCIPV 1197</strain>
        <strain evidence="6">IIBBL BCIPV 281</strain>
        <strain evidence="7">IIBBL BCIPV 459</strain>
    </source>
</reference>
<feature type="transmembrane region" description="Helical" evidence="1">
    <location>
        <begin position="112"/>
        <end position="135"/>
    </location>
</feature>
<reference evidence="5" key="7">
    <citation type="journal article" date="2015" name="BMC Genomics">
        <title>Evidence of recent interspecies horizontal gene transfer regarding nucleopolyhedrovirus infection of Spodoptera frugiperda.</title>
        <authorList>
            <person name="Barrera G.P."/>
            <person name="Belaich M.N."/>
            <person name="Patarroyo M.A."/>
            <person name="Villamizar L.F."/>
            <person name="Ghiringhelli P.D."/>
        </authorList>
    </citation>
    <scope>NUCLEOTIDE SEQUENCE</scope>
    <source>
        <strain evidence="5">Colombian</strain>
    </source>
</reference>
<evidence type="ECO:0000256" key="1">
    <source>
        <dbReference type="SAM" id="Phobius"/>
    </source>
</evidence>
<dbReference type="Proteomes" id="UP000204663">
    <property type="component" value="Segment"/>
</dbReference>
<feature type="transmembrane region" description="Helical" evidence="1">
    <location>
        <begin position="69"/>
        <end position="91"/>
    </location>
</feature>
<gene>
    <name evidence="10" type="primary">hypothetical protein</name>
    <name evidence="4" type="ORF">Sf38</name>
</gene>
<feature type="transmembrane region" description="Helical" evidence="1">
    <location>
        <begin position="170"/>
        <end position="190"/>
    </location>
</feature>
<name>A1YJ28_NPVSF</name>
<dbReference type="PANTHER" id="PTHR12242">
    <property type="entry name" value="OS02G0130600 PROTEIN-RELATED"/>
    <property type="match status" value="1"/>
</dbReference>
<keyword evidence="1" id="KW-0812">Transmembrane</keyword>
<feature type="transmembrane region" description="Helical" evidence="1">
    <location>
        <begin position="141"/>
        <end position="163"/>
    </location>
</feature>